<dbReference type="EMBL" id="NMUQ01000001">
    <property type="protein sequence ID" value="OXM16448.1"/>
    <property type="molecule type" value="Genomic_DNA"/>
</dbReference>
<proteinExistence type="predicted"/>
<evidence type="ECO:0000256" key="1">
    <source>
        <dbReference type="SAM" id="MobiDB-lite"/>
    </source>
</evidence>
<comment type="caution">
    <text evidence="3">The sequence shown here is derived from an EMBL/GenBank/DDBJ whole genome shotgun (WGS) entry which is preliminary data.</text>
</comment>
<accession>A0A229P2V3</accession>
<dbReference type="GO" id="GO:0051301">
    <property type="term" value="P:cell division"/>
    <property type="evidence" value="ECO:0007669"/>
    <property type="project" value="UniProtKB-KW"/>
</dbReference>
<evidence type="ECO:0000313" key="3">
    <source>
        <dbReference type="EMBL" id="OXM16448.1"/>
    </source>
</evidence>
<gene>
    <name evidence="3" type="ORF">CGZ75_07180</name>
</gene>
<feature type="region of interest" description="Disordered" evidence="1">
    <location>
        <begin position="110"/>
        <end position="129"/>
    </location>
</feature>
<dbReference type="RefSeq" id="WP_089523533.1">
    <property type="nucleotide sequence ID" value="NZ_NMUQ01000001.1"/>
</dbReference>
<reference evidence="3 4" key="1">
    <citation type="submission" date="2017-07" db="EMBL/GenBank/DDBJ databases">
        <title>Paenibacillus herberti R33 genome sequencing and assembly.</title>
        <authorList>
            <person name="Su W."/>
        </authorList>
    </citation>
    <scope>NUCLEOTIDE SEQUENCE [LARGE SCALE GENOMIC DNA]</scope>
    <source>
        <strain evidence="3 4">R33</strain>
    </source>
</reference>
<feature type="compositionally biased region" description="Polar residues" evidence="1">
    <location>
        <begin position="112"/>
        <end position="121"/>
    </location>
</feature>
<organism evidence="3 4">
    <name type="scientific">Paenibacillus herberti</name>
    <dbReference type="NCBI Taxonomy" id="1619309"/>
    <lineage>
        <taxon>Bacteria</taxon>
        <taxon>Bacillati</taxon>
        <taxon>Bacillota</taxon>
        <taxon>Bacilli</taxon>
        <taxon>Bacillales</taxon>
        <taxon>Paenibacillaceae</taxon>
        <taxon>Paenibacillus</taxon>
    </lineage>
</organism>
<keyword evidence="3" id="KW-0131">Cell cycle</keyword>
<name>A0A229P2V3_9BACL</name>
<keyword evidence="4" id="KW-1185">Reference proteome</keyword>
<dbReference type="OrthoDB" id="2614698at2"/>
<dbReference type="AlphaFoldDB" id="A0A229P2V3"/>
<sequence length="129" mass="13981">MIHLYLDDFRHCPEGFMLARTAEECIVLLQSGEIGMLSLDYDLGWNEPTGYEVASWIADSGRFPREIYLHTSSEAGRQQMYKRLSDALPTGVTLHGGPLTDEALKKALETGGDSSTASIANSEAAAGEG</sequence>
<dbReference type="InterPro" id="IPR046909">
    <property type="entry name" value="cREC_REC"/>
</dbReference>
<dbReference type="Pfam" id="PF20274">
    <property type="entry name" value="cREC_REC"/>
    <property type="match status" value="1"/>
</dbReference>
<dbReference type="Proteomes" id="UP000215145">
    <property type="component" value="Unassembled WGS sequence"/>
</dbReference>
<evidence type="ECO:0000259" key="2">
    <source>
        <dbReference type="Pfam" id="PF20274"/>
    </source>
</evidence>
<evidence type="ECO:0000313" key="4">
    <source>
        <dbReference type="Proteomes" id="UP000215145"/>
    </source>
</evidence>
<keyword evidence="3" id="KW-0132">Cell division</keyword>
<feature type="domain" description="Cyclic-phosphate processing Receiver" evidence="2">
    <location>
        <begin position="2"/>
        <end position="85"/>
    </location>
</feature>
<protein>
    <submittedName>
        <fullName evidence="3">Cell division protein FtsJ</fullName>
    </submittedName>
</protein>